<dbReference type="InterPro" id="IPR007085">
    <property type="entry name" value="DNA/pantothenate-metab_flavo_C"/>
</dbReference>
<dbReference type="InterPro" id="IPR035929">
    <property type="entry name" value="CoaB-like_sf"/>
</dbReference>
<dbReference type="EC" id="4.1.1.36" evidence="3"/>
<accession>A0ABT7L602</accession>
<evidence type="ECO:0000259" key="6">
    <source>
        <dbReference type="Pfam" id="PF04127"/>
    </source>
</evidence>
<evidence type="ECO:0000313" key="7">
    <source>
        <dbReference type="EMBL" id="MDL4840010.1"/>
    </source>
</evidence>
<dbReference type="InterPro" id="IPR036551">
    <property type="entry name" value="Flavin_trans-like"/>
</dbReference>
<feature type="domain" description="Flavoprotein" evidence="5">
    <location>
        <begin position="5"/>
        <end position="178"/>
    </location>
</feature>
<keyword evidence="3" id="KW-0511">Multifunctional enzyme</keyword>
<dbReference type="SUPFAM" id="SSF52507">
    <property type="entry name" value="Homo-oligomeric flavin-containing Cys decarboxylases, HFCD"/>
    <property type="match status" value="1"/>
</dbReference>
<comment type="cofactor">
    <cofactor evidence="3">
        <name>Mg(2+)</name>
        <dbReference type="ChEBI" id="CHEBI:18420"/>
    </cofactor>
</comment>
<keyword evidence="3" id="KW-0460">Magnesium</keyword>
<comment type="catalytic activity">
    <reaction evidence="3 4">
        <text>N-[(R)-4-phosphopantothenoyl]-L-cysteine + H(+) = (R)-4'-phosphopantetheine + CO2</text>
        <dbReference type="Rhea" id="RHEA:16793"/>
        <dbReference type="ChEBI" id="CHEBI:15378"/>
        <dbReference type="ChEBI" id="CHEBI:16526"/>
        <dbReference type="ChEBI" id="CHEBI:59458"/>
        <dbReference type="ChEBI" id="CHEBI:61723"/>
        <dbReference type="EC" id="4.1.1.36"/>
    </reaction>
</comment>
<dbReference type="Pfam" id="PF02441">
    <property type="entry name" value="Flavoprotein"/>
    <property type="match status" value="1"/>
</dbReference>
<dbReference type="InterPro" id="IPR003382">
    <property type="entry name" value="Flavoprotein"/>
</dbReference>
<dbReference type="Gene3D" id="3.40.50.1950">
    <property type="entry name" value="Flavin prenyltransferase-like"/>
    <property type="match status" value="1"/>
</dbReference>
<evidence type="ECO:0000313" key="8">
    <source>
        <dbReference type="Proteomes" id="UP001235343"/>
    </source>
</evidence>
<keyword evidence="2 3" id="KW-0456">Lyase</keyword>
<gene>
    <name evidence="3 7" type="primary">coaBC</name>
    <name evidence="7" type="ORF">QQS35_06015</name>
</gene>
<dbReference type="HAMAP" id="MF_02225">
    <property type="entry name" value="CoaBC"/>
    <property type="match status" value="1"/>
</dbReference>
<comment type="pathway">
    <text evidence="3 4">Cofactor biosynthesis; coenzyme A biosynthesis; CoA from (R)-pantothenate: step 2/5.</text>
</comment>
<feature type="binding site" evidence="3">
    <location>
        <position position="321"/>
    </location>
    <ligand>
        <name>CTP</name>
        <dbReference type="ChEBI" id="CHEBI:37563"/>
    </ligand>
</feature>
<comment type="caution">
    <text evidence="7">The sequence shown here is derived from an EMBL/GenBank/DDBJ whole genome shotgun (WGS) entry which is preliminary data.</text>
</comment>
<feature type="binding site" evidence="3">
    <location>
        <position position="277"/>
    </location>
    <ligand>
        <name>CTP</name>
        <dbReference type="ChEBI" id="CHEBI:37563"/>
    </ligand>
</feature>
<dbReference type="Gene3D" id="3.40.50.10300">
    <property type="entry name" value="CoaB-like"/>
    <property type="match status" value="1"/>
</dbReference>
<dbReference type="GO" id="GO:0004633">
    <property type="term" value="F:phosphopantothenoylcysteine decarboxylase activity"/>
    <property type="evidence" value="ECO:0007669"/>
    <property type="project" value="UniProtKB-EC"/>
</dbReference>
<evidence type="ECO:0000256" key="3">
    <source>
        <dbReference type="HAMAP-Rule" id="MF_02225"/>
    </source>
</evidence>
<dbReference type="GO" id="GO:0004632">
    <property type="term" value="F:phosphopantothenate--cysteine ligase activity"/>
    <property type="evidence" value="ECO:0007669"/>
    <property type="project" value="UniProtKB-EC"/>
</dbReference>
<keyword evidence="3 4" id="KW-0285">Flavoprotein</keyword>
<name>A0ABT7L602_9BACI</name>
<keyword evidence="3 4" id="KW-0288">FMN</keyword>
<comment type="catalytic activity">
    <reaction evidence="3 4">
        <text>(R)-4'-phosphopantothenate + L-cysteine + CTP = N-[(R)-4-phosphopantothenoyl]-L-cysteine + CMP + diphosphate + H(+)</text>
        <dbReference type="Rhea" id="RHEA:19397"/>
        <dbReference type="ChEBI" id="CHEBI:10986"/>
        <dbReference type="ChEBI" id="CHEBI:15378"/>
        <dbReference type="ChEBI" id="CHEBI:33019"/>
        <dbReference type="ChEBI" id="CHEBI:35235"/>
        <dbReference type="ChEBI" id="CHEBI:37563"/>
        <dbReference type="ChEBI" id="CHEBI:59458"/>
        <dbReference type="ChEBI" id="CHEBI:60377"/>
        <dbReference type="EC" id="6.3.2.5"/>
    </reaction>
</comment>
<comment type="function">
    <text evidence="4">Catalyzes two steps in the biosynthesis of coenzyme A. In the first step cysteine is conjugated to 4'-phosphopantothenate to form 4-phosphopantothenoylcysteine, in the latter compound is decarboxylated to form 4'-phosphopantotheine.</text>
</comment>
<keyword evidence="3 4" id="KW-0436">Ligase</keyword>
<comment type="caution">
    <text evidence="3">Lacks conserved residue(s) required for the propagation of feature annotation.</text>
</comment>
<comment type="similarity">
    <text evidence="3 4">In the C-terminal section; belongs to the PPC synthetase family.</text>
</comment>
<dbReference type="EMBL" id="JASTZU010000021">
    <property type="protein sequence ID" value="MDL4840010.1"/>
    <property type="molecule type" value="Genomic_DNA"/>
</dbReference>
<feature type="binding site" evidence="3">
    <location>
        <position position="339"/>
    </location>
    <ligand>
        <name>CTP</name>
        <dbReference type="ChEBI" id="CHEBI:37563"/>
    </ligand>
</feature>
<sequence length="400" mass="43713">MLHGKNVVLGVSGGIAAYKACALTSKLTQQGATVRVIMTDSAQKFVSPLTFQALSRNPVYTDTFDEKDPEKIAHIDVADWADLCIIAPATANLIGKVANGIADDMLSTTLLATTAPVYIAPAMNVHMYSHPAVIENMKKITAWGYHFIEPGSGYLACGYVGKGRLEEPETIIEVIAQHIQDPFLSGKSVLISAGPTRESVDPIRFFTNHSSGKMGFALAQEAANHGAEVTLVAGPVNLETPKNVKRIDVLTAEEMYQQMNHFFPDHDIVIKAAAVADYRPILTYDEKLKKQEGNLSIEMERTKDILKELGAKKTKQYLVGFAAETNDVIHYGREKLAKKHLNAIVINDVKAQGAGFGSDTNIVTFLSEKGFEKQLVMASKNKIAKQILELIDQELKDEAK</sequence>
<evidence type="ECO:0000256" key="2">
    <source>
        <dbReference type="ARBA" id="ARBA00023239"/>
    </source>
</evidence>
<feature type="region of interest" description="Phosphopantothenoylcysteine decarboxylase" evidence="3">
    <location>
        <begin position="1"/>
        <end position="188"/>
    </location>
</feature>
<comment type="pathway">
    <text evidence="3 4">Cofactor biosynthesis; coenzyme A biosynthesis; CoA from (R)-pantothenate: step 3/5.</text>
</comment>
<comment type="cofactor">
    <cofactor evidence="3">
        <name>FMN</name>
        <dbReference type="ChEBI" id="CHEBI:58210"/>
    </cofactor>
    <text evidence="3">Binds 1 FMN per subunit.</text>
</comment>
<evidence type="ECO:0000259" key="5">
    <source>
        <dbReference type="Pfam" id="PF02441"/>
    </source>
</evidence>
<dbReference type="PANTHER" id="PTHR14359:SF6">
    <property type="entry name" value="PHOSPHOPANTOTHENOYLCYSTEINE DECARBOXYLASE"/>
    <property type="match status" value="1"/>
</dbReference>
<keyword evidence="1 3" id="KW-0210">Decarboxylase</keyword>
<comment type="similarity">
    <text evidence="3 4">In the N-terminal section; belongs to the HFCD (homo-oligomeric flavin containing Cys decarboxylase) superfamily.</text>
</comment>
<dbReference type="PANTHER" id="PTHR14359">
    <property type="entry name" value="HOMO-OLIGOMERIC FLAVIN CONTAINING CYS DECARBOXYLASE FAMILY"/>
    <property type="match status" value="1"/>
</dbReference>
<dbReference type="NCBIfam" id="TIGR00521">
    <property type="entry name" value="coaBC_dfp"/>
    <property type="match status" value="1"/>
</dbReference>
<dbReference type="SUPFAM" id="SSF102645">
    <property type="entry name" value="CoaB-like"/>
    <property type="match status" value="1"/>
</dbReference>
<protein>
    <recommendedName>
        <fullName evidence="3">Coenzyme A biosynthesis bifunctional protein CoaBC</fullName>
    </recommendedName>
    <alternativeName>
        <fullName evidence="3">DNA/pantothenate metabolism flavoprotein</fullName>
    </alternativeName>
    <alternativeName>
        <fullName evidence="3">Phosphopantothenoylcysteine synthetase/decarboxylase</fullName>
        <shortName evidence="3">PPCS-PPCDC</shortName>
    </alternativeName>
    <domain>
        <recommendedName>
            <fullName evidence="3">Phosphopantothenoylcysteine decarboxylase</fullName>
            <shortName evidence="3">PPC decarboxylase</shortName>
            <shortName evidence="3">PPC-DC</shortName>
            <ecNumber evidence="3">4.1.1.36</ecNumber>
        </recommendedName>
        <alternativeName>
            <fullName evidence="3">CoaC</fullName>
        </alternativeName>
    </domain>
    <domain>
        <recommendedName>
            <fullName evidence="3">Phosphopantothenate--cysteine ligase</fullName>
            <ecNumber evidence="3">6.3.2.5</ecNumber>
        </recommendedName>
        <alternativeName>
            <fullName evidence="3">CoaB</fullName>
        </alternativeName>
        <alternativeName>
            <fullName evidence="3">Phosphopantothenoylcysteine synthetase</fullName>
            <shortName evidence="3">PPC synthetase</shortName>
            <shortName evidence="3">PPC-S</shortName>
        </alternativeName>
    </domain>
</protein>
<feature type="binding site" evidence="3">
    <location>
        <position position="287"/>
    </location>
    <ligand>
        <name>CTP</name>
        <dbReference type="ChEBI" id="CHEBI:37563"/>
    </ligand>
</feature>
<feature type="active site" description="Proton donor" evidence="3">
    <location>
        <position position="157"/>
    </location>
</feature>
<dbReference type="InterPro" id="IPR005252">
    <property type="entry name" value="CoaBC"/>
</dbReference>
<dbReference type="EC" id="6.3.2.5" evidence="3"/>
<dbReference type="RefSeq" id="WP_285931010.1">
    <property type="nucleotide sequence ID" value="NZ_JASTZU010000021.1"/>
</dbReference>
<feature type="region of interest" description="Phosphopantothenate--cysteine ligase" evidence="3">
    <location>
        <begin position="189"/>
        <end position="400"/>
    </location>
</feature>
<evidence type="ECO:0000256" key="4">
    <source>
        <dbReference type="RuleBase" id="RU364078"/>
    </source>
</evidence>
<keyword evidence="8" id="KW-1185">Reference proteome</keyword>
<evidence type="ECO:0000256" key="1">
    <source>
        <dbReference type="ARBA" id="ARBA00022793"/>
    </source>
</evidence>
<dbReference type="Proteomes" id="UP001235343">
    <property type="component" value="Unassembled WGS sequence"/>
</dbReference>
<comment type="function">
    <text evidence="3">Catalyzes two sequential steps in the biosynthesis of coenzyme A. In the first step cysteine is conjugated to 4'-phosphopantothenate to form 4-phosphopantothenoylcysteine. In the second step the latter compound is decarboxylated to form 4'-phosphopantotheine.</text>
</comment>
<proteinExistence type="inferred from homology"/>
<dbReference type="Pfam" id="PF04127">
    <property type="entry name" value="DFP"/>
    <property type="match status" value="1"/>
</dbReference>
<feature type="domain" description="DNA/pantothenate metabolism flavoprotein C-terminal" evidence="6">
    <location>
        <begin position="184"/>
        <end position="393"/>
    </location>
</feature>
<organism evidence="7 8">
    <name type="scientific">Aquibacillus rhizosphaerae</name>
    <dbReference type="NCBI Taxonomy" id="3051431"/>
    <lineage>
        <taxon>Bacteria</taxon>
        <taxon>Bacillati</taxon>
        <taxon>Bacillota</taxon>
        <taxon>Bacilli</taxon>
        <taxon>Bacillales</taxon>
        <taxon>Bacillaceae</taxon>
        <taxon>Aquibacillus</taxon>
    </lineage>
</organism>
<feature type="binding site" evidence="3">
    <location>
        <position position="335"/>
    </location>
    <ligand>
        <name>CTP</name>
        <dbReference type="ChEBI" id="CHEBI:37563"/>
    </ligand>
</feature>
<reference evidence="7 8" key="1">
    <citation type="submission" date="2023-06" db="EMBL/GenBank/DDBJ databases">
        <title>Aquibacillus rhizosphaerae LR5S19.</title>
        <authorList>
            <person name="Sun J.-Q."/>
        </authorList>
    </citation>
    <scope>NUCLEOTIDE SEQUENCE [LARGE SCALE GENOMIC DNA]</scope>
    <source>
        <strain evidence="7 8">LR5S19</strain>
    </source>
</reference>
<keyword evidence="3" id="KW-0479">Metal-binding</keyword>